<name>A0A0L8HQ44_OCTBM</name>
<reference evidence="1" key="1">
    <citation type="submission" date="2015-07" db="EMBL/GenBank/DDBJ databases">
        <title>MeaNS - Measles Nucleotide Surveillance Program.</title>
        <authorList>
            <person name="Tran T."/>
            <person name="Druce J."/>
        </authorList>
    </citation>
    <scope>NUCLEOTIDE SEQUENCE</scope>
    <source>
        <strain evidence="1">UCB-OBI-ISO-001</strain>
        <tissue evidence="1">Gonad</tissue>
    </source>
</reference>
<accession>A0A0L8HQ44</accession>
<proteinExistence type="predicted"/>
<organism evidence="1">
    <name type="scientific">Octopus bimaculoides</name>
    <name type="common">California two-spotted octopus</name>
    <dbReference type="NCBI Taxonomy" id="37653"/>
    <lineage>
        <taxon>Eukaryota</taxon>
        <taxon>Metazoa</taxon>
        <taxon>Spiralia</taxon>
        <taxon>Lophotrochozoa</taxon>
        <taxon>Mollusca</taxon>
        <taxon>Cephalopoda</taxon>
        <taxon>Coleoidea</taxon>
        <taxon>Octopodiformes</taxon>
        <taxon>Octopoda</taxon>
        <taxon>Incirrata</taxon>
        <taxon>Octopodidae</taxon>
        <taxon>Octopus</taxon>
    </lineage>
</organism>
<evidence type="ECO:0000313" key="1">
    <source>
        <dbReference type="EMBL" id="KOF91307.1"/>
    </source>
</evidence>
<sequence>MVTEDCDLYTFTKANYVTYEVVLNEKSKSHYRELSAILQYLQQYHKQSNN</sequence>
<dbReference type="EMBL" id="KQ417578">
    <property type="protein sequence ID" value="KOF91307.1"/>
    <property type="molecule type" value="Genomic_DNA"/>
</dbReference>
<protein>
    <submittedName>
        <fullName evidence="1">Uncharacterized protein</fullName>
    </submittedName>
</protein>
<gene>
    <name evidence="1" type="ORF">OCBIM_22009262mg</name>
</gene>
<dbReference type="AlphaFoldDB" id="A0A0L8HQ44"/>